<keyword evidence="4" id="KW-1185">Reference proteome</keyword>
<comment type="caution">
    <text evidence="3">The sequence shown here is derived from an EMBL/GenBank/DDBJ whole genome shotgun (WGS) entry which is preliminary data.</text>
</comment>
<feature type="compositionally biased region" description="Basic and acidic residues" evidence="1">
    <location>
        <begin position="71"/>
        <end position="88"/>
    </location>
</feature>
<feature type="region of interest" description="Disordered" evidence="1">
    <location>
        <begin position="71"/>
        <end position="95"/>
    </location>
</feature>
<reference evidence="3" key="2">
    <citation type="submission" date="2020-09" db="EMBL/GenBank/DDBJ databases">
        <authorList>
            <person name="Sun Q."/>
            <person name="Ohkuma M."/>
        </authorList>
    </citation>
    <scope>NUCLEOTIDE SEQUENCE</scope>
    <source>
        <strain evidence="3">JCM 4815</strain>
    </source>
</reference>
<evidence type="ECO:0000256" key="1">
    <source>
        <dbReference type="SAM" id="MobiDB-lite"/>
    </source>
</evidence>
<organism evidence="3 4">
    <name type="scientific">Streptomyces poonensis</name>
    <dbReference type="NCBI Taxonomy" id="68255"/>
    <lineage>
        <taxon>Bacteria</taxon>
        <taxon>Bacillati</taxon>
        <taxon>Actinomycetota</taxon>
        <taxon>Actinomycetes</taxon>
        <taxon>Kitasatosporales</taxon>
        <taxon>Streptomycetaceae</taxon>
        <taxon>Streptomyces</taxon>
    </lineage>
</organism>
<sequence length="95" mass="9843">MVHRLLEPLFRLSVVVFLAGGVVIVAGQAVAVAAGSATWLERVASTAQPPTCIAASVCGILSFVLSYRSKGAKETPDDRSDDRTDDRAAAATAAK</sequence>
<gene>
    <name evidence="3" type="ORF">GCM10010365_65000</name>
</gene>
<dbReference type="RefSeq" id="WP_030575499.1">
    <property type="nucleotide sequence ID" value="NZ_BMVW01000018.1"/>
</dbReference>
<feature type="transmembrane region" description="Helical" evidence="2">
    <location>
        <begin position="47"/>
        <end position="67"/>
    </location>
</feature>
<evidence type="ECO:0000313" key="4">
    <source>
        <dbReference type="Proteomes" id="UP000622166"/>
    </source>
</evidence>
<evidence type="ECO:0000313" key="3">
    <source>
        <dbReference type="EMBL" id="GGZ35174.1"/>
    </source>
</evidence>
<protein>
    <submittedName>
        <fullName evidence="3">Uncharacterized protein</fullName>
    </submittedName>
</protein>
<dbReference type="EMBL" id="BMVW01000018">
    <property type="protein sequence ID" value="GGZ35174.1"/>
    <property type="molecule type" value="Genomic_DNA"/>
</dbReference>
<keyword evidence="2" id="KW-1133">Transmembrane helix</keyword>
<feature type="transmembrane region" description="Helical" evidence="2">
    <location>
        <begin position="12"/>
        <end position="35"/>
    </location>
</feature>
<evidence type="ECO:0000256" key="2">
    <source>
        <dbReference type="SAM" id="Phobius"/>
    </source>
</evidence>
<name>A0A918Q650_9ACTN</name>
<dbReference type="Proteomes" id="UP000622166">
    <property type="component" value="Unassembled WGS sequence"/>
</dbReference>
<proteinExistence type="predicted"/>
<keyword evidence="2" id="KW-0812">Transmembrane</keyword>
<accession>A0A918Q650</accession>
<reference evidence="3" key="1">
    <citation type="journal article" date="2014" name="Int. J. Syst. Evol. Microbiol.">
        <title>Complete genome sequence of Corynebacterium casei LMG S-19264T (=DSM 44701T), isolated from a smear-ripened cheese.</title>
        <authorList>
            <consortium name="US DOE Joint Genome Institute (JGI-PGF)"/>
            <person name="Walter F."/>
            <person name="Albersmeier A."/>
            <person name="Kalinowski J."/>
            <person name="Ruckert C."/>
        </authorList>
    </citation>
    <scope>NUCLEOTIDE SEQUENCE</scope>
    <source>
        <strain evidence="3">JCM 4815</strain>
    </source>
</reference>
<keyword evidence="2" id="KW-0472">Membrane</keyword>
<dbReference type="AlphaFoldDB" id="A0A918Q650"/>